<feature type="signal peptide" evidence="1">
    <location>
        <begin position="1"/>
        <end position="17"/>
    </location>
</feature>
<evidence type="ECO:0000259" key="2">
    <source>
        <dbReference type="Pfam" id="PF04784"/>
    </source>
</evidence>
<accession>A0A6S6WNI5</accession>
<keyword evidence="1" id="KW-0732">Signal</keyword>
<dbReference type="GO" id="GO:0045454">
    <property type="term" value="P:cell redox homeostasis"/>
    <property type="evidence" value="ECO:0007669"/>
    <property type="project" value="TreeGrafter"/>
</dbReference>
<dbReference type="PANTHER" id="PTHR34386:SF1">
    <property type="entry name" value="GLUTAREDOXIN-LIKE PROTEIN NRDH"/>
    <property type="match status" value="1"/>
</dbReference>
<evidence type="ECO:0000313" key="4">
    <source>
        <dbReference type="Proteomes" id="UP000481517"/>
    </source>
</evidence>
<dbReference type="InterPro" id="IPR051548">
    <property type="entry name" value="Grx-like_ET"/>
</dbReference>
<evidence type="ECO:0000256" key="1">
    <source>
        <dbReference type="SAM" id="SignalP"/>
    </source>
</evidence>
<evidence type="ECO:0000313" key="3">
    <source>
        <dbReference type="EMBL" id="CAB0150296.1"/>
    </source>
</evidence>
<dbReference type="InterPro" id="IPR006869">
    <property type="entry name" value="DUF547"/>
</dbReference>
<feature type="domain" description="DUF547" evidence="2">
    <location>
        <begin position="74"/>
        <end position="190"/>
    </location>
</feature>
<protein>
    <recommendedName>
        <fullName evidence="2">DUF547 domain-containing protein</fullName>
    </recommendedName>
</protein>
<dbReference type="PANTHER" id="PTHR34386">
    <property type="entry name" value="GLUTAREDOXIN"/>
    <property type="match status" value="1"/>
</dbReference>
<dbReference type="EMBL" id="CADCXY010000001">
    <property type="protein sequence ID" value="CAB0150296.1"/>
    <property type="molecule type" value="Genomic_DNA"/>
</dbReference>
<proteinExistence type="predicted"/>
<dbReference type="Pfam" id="PF04784">
    <property type="entry name" value="DUF547"/>
    <property type="match status" value="1"/>
</dbReference>
<gene>
    <name evidence="3" type="ORF">PSI9734_00849</name>
</gene>
<dbReference type="GO" id="GO:0009055">
    <property type="term" value="F:electron transfer activity"/>
    <property type="evidence" value="ECO:0007669"/>
    <property type="project" value="TreeGrafter"/>
</dbReference>
<reference evidence="3 4" key="1">
    <citation type="submission" date="2020-02" db="EMBL/GenBank/DDBJ databases">
        <authorList>
            <person name="Rodrigo-Torres L."/>
            <person name="Arahal R. D."/>
            <person name="Lucena T."/>
        </authorList>
    </citation>
    <scope>NUCLEOTIDE SEQUENCE [LARGE SCALE GENOMIC DNA]</scope>
    <source>
        <strain evidence="3 4">CECT 9734</strain>
    </source>
</reference>
<sequence>MRGFLAVLLLLSSNAFAANFDHAHQALDKLLKQYVVVYDNGLKSAVNYTELAREPHQLTDYLATLSSVSLSSYQQWNANQQLAFLINAYNAFTLQLIIENNAAFTSGDATSIRDLGGFFSTPWQQTFFVLLEQERTLDWIEHEKIRIDFAEPRIHAALVCAAISCPKLRAEAFTAAKLDAQLEDQMVTFLSDTDKNGLDQQGLYLSKIFDWYRQDFGDLKRYMQSYSQAFGNKAGNKQDLNAETPIRFTDYNWQLNSVENL</sequence>
<name>A0A6S6WNI5_9GAMM</name>
<dbReference type="AlphaFoldDB" id="A0A6S6WNI5"/>
<keyword evidence="4" id="KW-1185">Reference proteome</keyword>
<dbReference type="Proteomes" id="UP000481517">
    <property type="component" value="Unassembled WGS sequence"/>
</dbReference>
<dbReference type="RefSeq" id="WP_173919840.1">
    <property type="nucleotide sequence ID" value="NZ_CADCXY010000001.1"/>
</dbReference>
<feature type="chain" id="PRO_5028887269" description="DUF547 domain-containing protein" evidence="1">
    <location>
        <begin position="18"/>
        <end position="261"/>
    </location>
</feature>
<organism evidence="3 4">
    <name type="scientific">Pseudidiomarina piscicola</name>
    <dbReference type="NCBI Taxonomy" id="2614830"/>
    <lineage>
        <taxon>Bacteria</taxon>
        <taxon>Pseudomonadati</taxon>
        <taxon>Pseudomonadota</taxon>
        <taxon>Gammaproteobacteria</taxon>
        <taxon>Alteromonadales</taxon>
        <taxon>Idiomarinaceae</taxon>
        <taxon>Pseudidiomarina</taxon>
    </lineage>
</organism>